<evidence type="ECO:0000313" key="2">
    <source>
        <dbReference type="Proteomes" id="UP000753802"/>
    </source>
</evidence>
<evidence type="ECO:0000313" key="1">
    <source>
        <dbReference type="EMBL" id="NCI50921.1"/>
    </source>
</evidence>
<organism evidence="1 2">
    <name type="scientific">Sediminibacterium roseum</name>
    <dbReference type="NCBI Taxonomy" id="1978412"/>
    <lineage>
        <taxon>Bacteria</taxon>
        <taxon>Pseudomonadati</taxon>
        <taxon>Bacteroidota</taxon>
        <taxon>Chitinophagia</taxon>
        <taxon>Chitinophagales</taxon>
        <taxon>Chitinophagaceae</taxon>
        <taxon>Sediminibacterium</taxon>
    </lineage>
</organism>
<dbReference type="SUPFAM" id="SSF56399">
    <property type="entry name" value="ADP-ribosylation"/>
    <property type="match status" value="1"/>
</dbReference>
<accession>A0ABW9ZUT8</accession>
<dbReference type="Gene3D" id="3.90.210.10">
    <property type="entry name" value="Heat-Labile Enterotoxin, subunit A"/>
    <property type="match status" value="1"/>
</dbReference>
<sequence length="316" mass="36840">MTKRNNSDNISFRVLNRAATNSELSTLMMFNLELDRRIAGWRGLRVFRGDSLAAVKQRLGMTGDDIKLLGERLFMIGDKARHFQQPNHGANNFAIHNTDQQAFTYLFNKFVECKKNKAPYYVRFFQENIAFSEYFVTKNRKAFISKITDIPYVDQMQIRNYYLILLHHLAESGYKQKSHFVSTSTDLNIASGFANQRNISGDRIELYGWRMGSGLSMAKLFLKHKLPTYKVPFPKQREISFTAGILPHFIIGFKLPDRREFHINPALFITKPLDNKVFTTGLFVDQRLFPQVFAETNYNGFFYYHEGMYMEIGRIV</sequence>
<name>A0ABW9ZUT8_9BACT</name>
<protein>
    <submittedName>
        <fullName evidence="1">Uncharacterized protein</fullName>
    </submittedName>
</protein>
<reference evidence="1 2" key="1">
    <citation type="submission" date="2020-01" db="EMBL/GenBank/DDBJ databases">
        <title>Genome analysis.</title>
        <authorList>
            <person name="Wu S."/>
            <person name="Wang G."/>
        </authorList>
    </citation>
    <scope>NUCLEOTIDE SEQUENCE [LARGE SCALE GENOMIC DNA]</scope>
    <source>
        <strain evidence="1 2">SYL130</strain>
    </source>
</reference>
<keyword evidence="2" id="KW-1185">Reference proteome</keyword>
<gene>
    <name evidence="1" type="ORF">GWC95_13390</name>
</gene>
<dbReference type="Proteomes" id="UP000753802">
    <property type="component" value="Unassembled WGS sequence"/>
</dbReference>
<comment type="caution">
    <text evidence="1">The sequence shown here is derived from an EMBL/GenBank/DDBJ whole genome shotgun (WGS) entry which is preliminary data.</text>
</comment>
<proteinExistence type="predicted"/>
<dbReference type="RefSeq" id="WP_161819226.1">
    <property type="nucleotide sequence ID" value="NZ_JAACJS010000015.1"/>
</dbReference>
<dbReference type="EMBL" id="JAACJS010000015">
    <property type="protein sequence ID" value="NCI50921.1"/>
    <property type="molecule type" value="Genomic_DNA"/>
</dbReference>